<protein>
    <submittedName>
        <fullName evidence="1">Uncharacterized protein</fullName>
    </submittedName>
</protein>
<evidence type="ECO:0000313" key="1">
    <source>
        <dbReference type="EMBL" id="MDF3303206.1"/>
    </source>
</evidence>
<gene>
    <name evidence="1" type="ORF">P3H78_32295</name>
</gene>
<evidence type="ECO:0000313" key="2">
    <source>
        <dbReference type="Proteomes" id="UP001221150"/>
    </source>
</evidence>
<dbReference type="RefSeq" id="WP_276112743.1">
    <property type="nucleotide sequence ID" value="NZ_JARJBB010000049.1"/>
</dbReference>
<sequence length="304" mass="33375">MWASWTGREALRCSVLPVCDQHGPDPRTLCDAFSGHPGACSFDQQDAFRQDPERAERIDAALAVLATCDHLRAEHVAAAAHDAVLLTWDELRARRIWTALPECDHAAVYRLVSRVDAARWKAARVVTPLARDAAEVGLLWAPGSGGRLPHGERAETLLNALEHLPDAWRAVVLGGQREPQQVERSWYFDSESPTAPARPSLDDAVHDAVQQARAGQDPPPAADDWSGEWDCKENRARGQVVSERLAKLPYGWRVDTVRSIAQGTPAMSAVGDAQTAINIIRSYGVHLAWNARCRPRATGQGDNR</sequence>
<proteinExistence type="predicted"/>
<comment type="caution">
    <text evidence="1">The sequence shown here is derived from an EMBL/GenBank/DDBJ whole genome shotgun (WGS) entry which is preliminary data.</text>
</comment>
<accession>A0ABT6AEX3</accession>
<organism evidence="1 2">
    <name type="scientific">Streptomyces tropicalis</name>
    <dbReference type="NCBI Taxonomy" id="3034234"/>
    <lineage>
        <taxon>Bacteria</taxon>
        <taxon>Bacillati</taxon>
        <taxon>Actinomycetota</taxon>
        <taxon>Actinomycetes</taxon>
        <taxon>Kitasatosporales</taxon>
        <taxon>Streptomycetaceae</taxon>
        <taxon>Streptomyces</taxon>
    </lineage>
</organism>
<name>A0ABT6AEX3_9ACTN</name>
<dbReference type="EMBL" id="JARJBB010000049">
    <property type="protein sequence ID" value="MDF3303206.1"/>
    <property type="molecule type" value="Genomic_DNA"/>
</dbReference>
<reference evidence="1 2" key="1">
    <citation type="submission" date="2023-03" db="EMBL/GenBank/DDBJ databases">
        <title>Draft genome sequence of Streptomyces sp. K1PA1 isolated from peat swamp forest in Thailand.</title>
        <authorList>
            <person name="Klaysubun C."/>
            <person name="Duangmal K."/>
        </authorList>
    </citation>
    <scope>NUCLEOTIDE SEQUENCE [LARGE SCALE GENOMIC DNA]</scope>
    <source>
        <strain evidence="1 2">K1PA1</strain>
    </source>
</reference>
<keyword evidence="2" id="KW-1185">Reference proteome</keyword>
<dbReference type="Proteomes" id="UP001221150">
    <property type="component" value="Unassembled WGS sequence"/>
</dbReference>